<feature type="region of interest" description="Disordered" evidence="1">
    <location>
        <begin position="486"/>
        <end position="544"/>
    </location>
</feature>
<gene>
    <name evidence="2" type="ORF">BJ508DRAFT_345080</name>
</gene>
<feature type="compositionally biased region" description="Pro residues" evidence="1">
    <location>
        <begin position="578"/>
        <end position="594"/>
    </location>
</feature>
<keyword evidence="3" id="KW-1185">Reference proteome</keyword>
<sequence>MSQLRFSGDHPSRYTRTELETMTLMTTDLLHALTRHLRQISIPPHLPLHTPTINIHLRLPPTSQDPIRIPLLISALSQNCTLLHQFAEPLLELWRATIQPSIESHLADYFRLWRLSLAKGDLVESLQLENDIHAFITERLQRLSWEFHRLRRRIGSDSGNEELSEKSREERKVLKYLRDRMEREVIPEAWAIMETIGECALLGLGPALDKAVAEEEASHVTAVEEKRSSGGKKRMVRVNSKELEIEERCFRKEEGLEAINRKLAKRNNRMIQDMLSDLTGEERERGLRRTDTGGTNASVESLFDKWKSLPPVPEDEEGNPRIVVSNEGSPRKTAAGGMVEWNEERSAKGRVGRTAAKETGLRIKTREDDGYLSNNEIGSVSSRSNSRSPGLNDGLAGLKIYGLDLGESFDGLKISTGINTSFENLEKPPPSPSPRPWRSMQKQFETESALSSFNSAKSFGFNRSYSFGKPLSPVDSISTVDSVDKLDADATPRPPARFASYDTPPAPLRINKDLPIPTAEQTSTPPLTPPSSCFSSSPPQYETPRPLRLATQSRIEALTAFVEPTSSSPQLPIMPMQTPTPTPTLDSSPPPPPTQLHVPLVTVQQPTPSKNVSGNKTYVPFEITTAEALEQKSRLRPIPARLLWERKSDENIEGRKDGAKKPVGAGRVRALASKWENDVGGSSSPKSGGSV</sequence>
<dbReference type="EMBL" id="ML119647">
    <property type="protein sequence ID" value="RPA87260.1"/>
    <property type="molecule type" value="Genomic_DNA"/>
</dbReference>
<accession>A0A3N4ISU5</accession>
<dbReference type="Proteomes" id="UP000275078">
    <property type="component" value="Unassembled WGS sequence"/>
</dbReference>
<proteinExistence type="predicted"/>
<evidence type="ECO:0000256" key="1">
    <source>
        <dbReference type="SAM" id="MobiDB-lite"/>
    </source>
</evidence>
<reference evidence="2 3" key="1">
    <citation type="journal article" date="2018" name="Nat. Ecol. Evol.">
        <title>Pezizomycetes genomes reveal the molecular basis of ectomycorrhizal truffle lifestyle.</title>
        <authorList>
            <person name="Murat C."/>
            <person name="Payen T."/>
            <person name="Noel B."/>
            <person name="Kuo A."/>
            <person name="Morin E."/>
            <person name="Chen J."/>
            <person name="Kohler A."/>
            <person name="Krizsan K."/>
            <person name="Balestrini R."/>
            <person name="Da Silva C."/>
            <person name="Montanini B."/>
            <person name="Hainaut M."/>
            <person name="Levati E."/>
            <person name="Barry K.W."/>
            <person name="Belfiori B."/>
            <person name="Cichocki N."/>
            <person name="Clum A."/>
            <person name="Dockter R.B."/>
            <person name="Fauchery L."/>
            <person name="Guy J."/>
            <person name="Iotti M."/>
            <person name="Le Tacon F."/>
            <person name="Lindquist E.A."/>
            <person name="Lipzen A."/>
            <person name="Malagnac F."/>
            <person name="Mello A."/>
            <person name="Molinier V."/>
            <person name="Miyauchi S."/>
            <person name="Poulain J."/>
            <person name="Riccioni C."/>
            <person name="Rubini A."/>
            <person name="Sitrit Y."/>
            <person name="Splivallo R."/>
            <person name="Traeger S."/>
            <person name="Wang M."/>
            <person name="Zifcakova L."/>
            <person name="Wipf D."/>
            <person name="Zambonelli A."/>
            <person name="Paolocci F."/>
            <person name="Nowrousian M."/>
            <person name="Ottonello S."/>
            <person name="Baldrian P."/>
            <person name="Spatafora J.W."/>
            <person name="Henrissat B."/>
            <person name="Nagy L.G."/>
            <person name="Aury J.M."/>
            <person name="Wincker P."/>
            <person name="Grigoriev I.V."/>
            <person name="Bonfante P."/>
            <person name="Martin F.M."/>
        </authorList>
    </citation>
    <scope>NUCLEOTIDE SEQUENCE [LARGE SCALE GENOMIC DNA]</scope>
    <source>
        <strain evidence="2 3">RN42</strain>
    </source>
</reference>
<feature type="region of interest" description="Disordered" evidence="1">
    <location>
        <begin position="307"/>
        <end position="337"/>
    </location>
</feature>
<dbReference type="AlphaFoldDB" id="A0A3N4ISU5"/>
<feature type="region of interest" description="Disordered" evidence="1">
    <location>
        <begin position="672"/>
        <end position="691"/>
    </location>
</feature>
<evidence type="ECO:0000313" key="3">
    <source>
        <dbReference type="Proteomes" id="UP000275078"/>
    </source>
</evidence>
<feature type="compositionally biased region" description="Basic and acidic residues" evidence="1">
    <location>
        <begin position="647"/>
        <end position="660"/>
    </location>
</feature>
<feature type="region of interest" description="Disordered" evidence="1">
    <location>
        <begin position="565"/>
        <end position="597"/>
    </location>
</feature>
<feature type="compositionally biased region" description="Low complexity" evidence="1">
    <location>
        <begin position="522"/>
        <end position="539"/>
    </location>
</feature>
<name>A0A3N4ISU5_ASCIM</name>
<protein>
    <submittedName>
        <fullName evidence="2">Uncharacterized protein</fullName>
    </submittedName>
</protein>
<evidence type="ECO:0000313" key="2">
    <source>
        <dbReference type="EMBL" id="RPA87260.1"/>
    </source>
</evidence>
<feature type="region of interest" description="Disordered" evidence="1">
    <location>
        <begin position="647"/>
        <end position="667"/>
    </location>
</feature>
<organism evidence="2 3">
    <name type="scientific">Ascobolus immersus RN42</name>
    <dbReference type="NCBI Taxonomy" id="1160509"/>
    <lineage>
        <taxon>Eukaryota</taxon>
        <taxon>Fungi</taxon>
        <taxon>Dikarya</taxon>
        <taxon>Ascomycota</taxon>
        <taxon>Pezizomycotina</taxon>
        <taxon>Pezizomycetes</taxon>
        <taxon>Pezizales</taxon>
        <taxon>Ascobolaceae</taxon>
        <taxon>Ascobolus</taxon>
    </lineage>
</organism>
<feature type="region of interest" description="Disordered" evidence="1">
    <location>
        <begin position="420"/>
        <end position="441"/>
    </location>
</feature>
<feature type="compositionally biased region" description="Low complexity" evidence="1">
    <location>
        <begin position="680"/>
        <end position="691"/>
    </location>
</feature>